<feature type="domain" description="RCC1-like" evidence="3">
    <location>
        <begin position="188"/>
        <end position="401"/>
    </location>
</feature>
<protein>
    <recommendedName>
        <fullName evidence="3">RCC1-like domain-containing protein</fullName>
    </recommendedName>
</protein>
<feature type="chain" id="PRO_5046818591" description="RCC1-like domain-containing protein" evidence="2">
    <location>
        <begin position="24"/>
        <end position="418"/>
    </location>
</feature>
<name>A0ABS5SC28_9BACT</name>
<dbReference type="PROSITE" id="PS00626">
    <property type="entry name" value="RCC1_2"/>
    <property type="match status" value="4"/>
</dbReference>
<dbReference type="PRINTS" id="PR00633">
    <property type="entry name" value="RCCNDNSATION"/>
</dbReference>
<dbReference type="InterPro" id="IPR058923">
    <property type="entry name" value="RCC1-like_dom"/>
</dbReference>
<evidence type="ECO:0000256" key="1">
    <source>
        <dbReference type="ARBA" id="ARBA00022737"/>
    </source>
</evidence>
<dbReference type="PROSITE" id="PS50012">
    <property type="entry name" value="RCC1_3"/>
    <property type="match status" value="6"/>
</dbReference>
<dbReference type="Proteomes" id="UP000756860">
    <property type="component" value="Unassembled WGS sequence"/>
</dbReference>
<accession>A0ABS5SC28</accession>
<dbReference type="PANTHER" id="PTHR22870:SF408">
    <property type="entry name" value="OS09G0560450 PROTEIN"/>
    <property type="match status" value="1"/>
</dbReference>
<gene>
    <name evidence="4" type="ORF">KI810_03750</name>
</gene>
<sequence>MGTISRMCTWIIAGALMTALLQGCGGKSSSSVAVSTTAPGIFYGNSVVFSNHSTALTWGNNSYGQLGNDTINSGPAPVTISLATGLKSAVAGGTHTLALTNENGGTAWAWGNNGYGQLGDTSTTARMSPVRVVNLTGLTAVAGGGQHSLALKSDGTVWSWGYNGSGQLGDSTNTNQSAPVQVNSLAGVTAITAGGSHSVALKGDGTVWSWGYNGLGQLGNNGTANSAVPVQVVTDAGNTPLAGVTAIAAGGSHTVALKGDGTVWSWGYNALGQLGNNTIISSLLPVPVVMADGVTPLSNVTAVAAGLDHTVALKGDGTVWAWGFNGIGQLGNNDAISSTGFRTTPVQVVYLDANSTAQPLTGIRRIVVIGHHTIAIDGSGAVWTWGDNKYEQLGVPTSSTPLFYSKTAIRVPGVVVKP</sequence>
<dbReference type="PANTHER" id="PTHR22870">
    <property type="entry name" value="REGULATOR OF CHROMOSOME CONDENSATION"/>
    <property type="match status" value="1"/>
</dbReference>
<reference evidence="4 5" key="1">
    <citation type="submission" date="2021-05" db="EMBL/GenBank/DDBJ databases">
        <title>The draft genome of Geobacter luticola JCM 17780.</title>
        <authorList>
            <person name="Xu Z."/>
            <person name="Masuda Y."/>
            <person name="Itoh H."/>
            <person name="Senoo K."/>
        </authorList>
    </citation>
    <scope>NUCLEOTIDE SEQUENCE [LARGE SCALE GENOMIC DNA]</scope>
    <source>
        <strain evidence="4 5">JCM 17780</strain>
    </source>
</reference>
<comment type="caution">
    <text evidence="4">The sequence shown here is derived from an EMBL/GenBank/DDBJ whole genome shotgun (WGS) entry which is preliminary data.</text>
</comment>
<dbReference type="EMBL" id="JAHCVK010000001">
    <property type="protein sequence ID" value="MBT0652156.1"/>
    <property type="molecule type" value="Genomic_DNA"/>
</dbReference>
<proteinExistence type="predicted"/>
<feature type="signal peptide" evidence="2">
    <location>
        <begin position="1"/>
        <end position="23"/>
    </location>
</feature>
<dbReference type="InterPro" id="IPR009091">
    <property type="entry name" value="RCC1/BLIP-II"/>
</dbReference>
<dbReference type="Pfam" id="PF25390">
    <property type="entry name" value="WD40_RLD"/>
    <property type="match status" value="1"/>
</dbReference>
<keyword evidence="1" id="KW-0677">Repeat</keyword>
<evidence type="ECO:0000313" key="5">
    <source>
        <dbReference type="Proteomes" id="UP000756860"/>
    </source>
</evidence>
<evidence type="ECO:0000259" key="3">
    <source>
        <dbReference type="Pfam" id="PF25390"/>
    </source>
</evidence>
<dbReference type="PROSITE" id="PS51257">
    <property type="entry name" value="PROKAR_LIPOPROTEIN"/>
    <property type="match status" value="1"/>
</dbReference>
<dbReference type="SUPFAM" id="SSF50985">
    <property type="entry name" value="RCC1/BLIP-II"/>
    <property type="match status" value="1"/>
</dbReference>
<keyword evidence="2" id="KW-0732">Signal</keyword>
<dbReference type="InterPro" id="IPR000408">
    <property type="entry name" value="Reg_chr_condens"/>
</dbReference>
<dbReference type="Gene3D" id="2.130.10.30">
    <property type="entry name" value="Regulator of chromosome condensation 1/beta-lactamase-inhibitor protein II"/>
    <property type="match status" value="2"/>
</dbReference>
<organism evidence="4 5">
    <name type="scientific">Geomobilimonas luticola</name>
    <dbReference type="NCBI Taxonomy" id="1114878"/>
    <lineage>
        <taxon>Bacteria</taxon>
        <taxon>Pseudomonadati</taxon>
        <taxon>Thermodesulfobacteriota</taxon>
        <taxon>Desulfuromonadia</taxon>
        <taxon>Geobacterales</taxon>
        <taxon>Geobacteraceae</taxon>
        <taxon>Geomobilimonas</taxon>
    </lineage>
</organism>
<dbReference type="Pfam" id="PF00415">
    <property type="entry name" value="RCC1"/>
    <property type="match status" value="2"/>
</dbReference>
<keyword evidence="5" id="KW-1185">Reference proteome</keyword>
<evidence type="ECO:0000256" key="2">
    <source>
        <dbReference type="SAM" id="SignalP"/>
    </source>
</evidence>
<evidence type="ECO:0000313" key="4">
    <source>
        <dbReference type="EMBL" id="MBT0652156.1"/>
    </source>
</evidence>
<dbReference type="InterPro" id="IPR051210">
    <property type="entry name" value="Ub_ligase/GEF_domain"/>
</dbReference>